<dbReference type="InterPro" id="IPR038076">
    <property type="entry name" value="MgtE_N_sf"/>
</dbReference>
<dbReference type="GO" id="GO:0015095">
    <property type="term" value="F:magnesium ion transmembrane transporter activity"/>
    <property type="evidence" value="ECO:0007669"/>
    <property type="project" value="InterPro"/>
</dbReference>
<dbReference type="SUPFAM" id="SSF50346">
    <property type="entry name" value="PRC-barrel domain"/>
    <property type="match status" value="1"/>
</dbReference>
<proteinExistence type="predicted"/>
<dbReference type="AlphaFoldDB" id="A0A6J7IC55"/>
<protein>
    <submittedName>
        <fullName evidence="2">Unannotated protein</fullName>
    </submittedName>
</protein>
<dbReference type="EMBL" id="CAFBMS010000117">
    <property type="protein sequence ID" value="CAB4928132.1"/>
    <property type="molecule type" value="Genomic_DNA"/>
</dbReference>
<dbReference type="Pfam" id="PF03448">
    <property type="entry name" value="MgtE_N"/>
    <property type="match status" value="1"/>
</dbReference>
<dbReference type="SMART" id="SM00116">
    <property type="entry name" value="CBS"/>
    <property type="match status" value="2"/>
</dbReference>
<reference evidence="2" key="1">
    <citation type="submission" date="2020-05" db="EMBL/GenBank/DDBJ databases">
        <authorList>
            <person name="Chiriac C."/>
            <person name="Salcher M."/>
            <person name="Ghai R."/>
            <person name="Kavagutti S V."/>
        </authorList>
    </citation>
    <scope>NUCLEOTIDE SEQUENCE</scope>
</reference>
<dbReference type="Pfam" id="PF05239">
    <property type="entry name" value="PRC"/>
    <property type="match status" value="1"/>
</dbReference>
<organism evidence="2">
    <name type="scientific">freshwater metagenome</name>
    <dbReference type="NCBI Taxonomy" id="449393"/>
    <lineage>
        <taxon>unclassified sequences</taxon>
        <taxon>metagenomes</taxon>
        <taxon>ecological metagenomes</taxon>
    </lineage>
</organism>
<dbReference type="InterPro" id="IPR046342">
    <property type="entry name" value="CBS_dom_sf"/>
</dbReference>
<dbReference type="InterPro" id="IPR011033">
    <property type="entry name" value="PRC_barrel-like_sf"/>
</dbReference>
<dbReference type="InterPro" id="IPR000644">
    <property type="entry name" value="CBS_dom"/>
</dbReference>
<feature type="domain" description="CBS" evidence="1">
    <location>
        <begin position="288"/>
        <end position="350"/>
    </location>
</feature>
<feature type="domain" description="CBS" evidence="1">
    <location>
        <begin position="352"/>
        <end position="410"/>
    </location>
</feature>
<dbReference type="CDD" id="cd04606">
    <property type="entry name" value="CBS_pair_Mg_transporter"/>
    <property type="match status" value="1"/>
</dbReference>
<dbReference type="GO" id="GO:0016020">
    <property type="term" value="C:membrane"/>
    <property type="evidence" value="ECO:0007669"/>
    <property type="project" value="InterPro"/>
</dbReference>
<name>A0A6J7IC55_9ZZZZ</name>
<dbReference type="PANTHER" id="PTHR43773">
    <property type="entry name" value="MAGNESIUM TRANSPORTER MGTE"/>
    <property type="match status" value="1"/>
</dbReference>
<dbReference type="InterPro" id="IPR006669">
    <property type="entry name" value="MgtE_transporter"/>
</dbReference>
<dbReference type="SUPFAM" id="SSF54631">
    <property type="entry name" value="CBS-domain pair"/>
    <property type="match status" value="1"/>
</dbReference>
<dbReference type="Gene3D" id="3.10.580.10">
    <property type="entry name" value="CBS-domain"/>
    <property type="match status" value="1"/>
</dbReference>
<evidence type="ECO:0000259" key="1">
    <source>
        <dbReference type="PROSITE" id="PS51371"/>
    </source>
</evidence>
<dbReference type="SMART" id="SM00924">
    <property type="entry name" value="MgtE_N"/>
    <property type="match status" value="1"/>
</dbReference>
<dbReference type="SUPFAM" id="SSF158791">
    <property type="entry name" value="MgtE N-terminal domain-like"/>
    <property type="match status" value="1"/>
</dbReference>
<dbReference type="InterPro" id="IPR027275">
    <property type="entry name" value="PRC-brl_dom"/>
</dbReference>
<dbReference type="Gene3D" id="1.25.60.10">
    <property type="entry name" value="MgtE N-terminal domain-like"/>
    <property type="match status" value="1"/>
</dbReference>
<dbReference type="PROSITE" id="PS51371">
    <property type="entry name" value="CBS"/>
    <property type="match status" value="2"/>
</dbReference>
<sequence length="439" mass="48109">MLHLSRLIGRPVRDGSADAIGSIDDLIVAVGTSHPPVTGLVVRTGRRNIYLPWSSVQRLDASGARLATERIDITGFRKRKDEILLKGDLLDKQIVDIDGRKVVRANDVLLDFVEGAMRLVAVDVGAAGLMRRLGLPDNWIERLSGGRSRVASYIDWEDVDPLGSTIASMRLKVPHAGLSELHPADLATIIDQLTPRDRADIFNSLDEEVAAEALEELEPETRTDLLEDLEPERAADLLEEMSPDEAADAVADLSPMSRTAILRLMAKEEREDVKELLAHPEMSAGGIMTTEHVALQPSATVSQALASIRRLQPDADVAFAVYVVDVKRHLLGEVTLRDLILASPSTKVSELMDDEPVAVELLAHAEEVARVVTRYGLVAVPVVDEKRRLMGVVTASDALWDVLPEEWRREMPRRLREGSIAAVAAKRKSKSASRSKSNG</sequence>
<dbReference type="Pfam" id="PF00571">
    <property type="entry name" value="CBS"/>
    <property type="match status" value="2"/>
</dbReference>
<accession>A0A6J7IC55</accession>
<dbReference type="InterPro" id="IPR006668">
    <property type="entry name" value="Mg_transptr_MgtE_intracell_dom"/>
</dbReference>
<gene>
    <name evidence="2" type="ORF">UFOPK3614_01230</name>
</gene>
<evidence type="ECO:0000313" key="2">
    <source>
        <dbReference type="EMBL" id="CAB4928132.1"/>
    </source>
</evidence>
<dbReference type="PANTHER" id="PTHR43773:SF1">
    <property type="entry name" value="MAGNESIUM TRANSPORTER MGTE"/>
    <property type="match status" value="1"/>
</dbReference>